<evidence type="ECO:0000256" key="3">
    <source>
        <dbReference type="ARBA" id="ARBA00004824"/>
    </source>
</evidence>
<dbReference type="GO" id="GO:0009098">
    <property type="term" value="P:L-leucine biosynthetic process"/>
    <property type="evidence" value="ECO:0007669"/>
    <property type="project" value="UniProtKB-UniPathway"/>
</dbReference>
<accession>A0A381SJ44</accession>
<keyword evidence="10" id="KW-0808">Transferase</keyword>
<sequence length="311" mass="34396">MMQKAWAFLGGKQVPQEDAKVGVMTHALHYGTSVFEGIRGNWNDRLGKIVIFRLAEHYERLLRGCKILRIDLPYSVDDLCQITIDLVDRNGFQEDVYIRPLAFKGQEAVANLNLNSLDDEFMLVMLPFGSYIDNSRPLKCQTSSWRRPMDSSIPTGVKIAGLYTTSILAKSEALAGGYDEAILLNQDGSVSEGSGENLFMVRDGVISTPSETDNCLLGITRDSVIQLAKNELNMDVVQRHIQRSELYLADEVFLTGTAAHLTSVGELDNRVIATGLTGAVTKQLQDLYFSTVVGDNDRYANWCTFVTPSAG</sequence>
<dbReference type="EC" id="2.6.1.42" evidence="7"/>
<comment type="pathway">
    <text evidence="5">Amino-acid biosynthesis; L-leucine biosynthesis; L-leucine from 3-methyl-2-oxobutanoate: step 4/4.</text>
</comment>
<protein>
    <recommendedName>
        <fullName evidence="7">branched-chain-amino-acid transaminase</fullName>
        <ecNumber evidence="7">2.6.1.42</ecNumber>
    </recommendedName>
</protein>
<comment type="catalytic activity">
    <reaction evidence="13">
        <text>L-valine + 2-oxoglutarate = 3-methyl-2-oxobutanoate + L-glutamate</text>
        <dbReference type="Rhea" id="RHEA:24813"/>
        <dbReference type="ChEBI" id="CHEBI:11851"/>
        <dbReference type="ChEBI" id="CHEBI:16810"/>
        <dbReference type="ChEBI" id="CHEBI:29985"/>
        <dbReference type="ChEBI" id="CHEBI:57762"/>
        <dbReference type="EC" id="2.6.1.42"/>
    </reaction>
</comment>
<proteinExistence type="inferred from homology"/>
<comment type="catalytic activity">
    <reaction evidence="15">
        <text>L-leucine + 2-oxoglutarate = 4-methyl-2-oxopentanoate + L-glutamate</text>
        <dbReference type="Rhea" id="RHEA:18321"/>
        <dbReference type="ChEBI" id="CHEBI:16810"/>
        <dbReference type="ChEBI" id="CHEBI:17865"/>
        <dbReference type="ChEBI" id="CHEBI:29985"/>
        <dbReference type="ChEBI" id="CHEBI:57427"/>
        <dbReference type="EC" id="2.6.1.42"/>
    </reaction>
</comment>
<evidence type="ECO:0000256" key="5">
    <source>
        <dbReference type="ARBA" id="ARBA00005072"/>
    </source>
</evidence>
<evidence type="ECO:0000256" key="2">
    <source>
        <dbReference type="ARBA" id="ARBA00003109"/>
    </source>
</evidence>
<dbReference type="NCBIfam" id="NF005146">
    <property type="entry name" value="PRK06606.1"/>
    <property type="match status" value="1"/>
</dbReference>
<evidence type="ECO:0000256" key="14">
    <source>
        <dbReference type="ARBA" id="ARBA00048798"/>
    </source>
</evidence>
<reference evidence="16" key="1">
    <citation type="submission" date="2018-05" db="EMBL/GenBank/DDBJ databases">
        <authorList>
            <person name="Lanie J.A."/>
            <person name="Ng W.-L."/>
            <person name="Kazmierczak K.M."/>
            <person name="Andrzejewski T.M."/>
            <person name="Davidsen T.M."/>
            <person name="Wayne K.J."/>
            <person name="Tettelin H."/>
            <person name="Glass J.I."/>
            <person name="Rusch D."/>
            <person name="Podicherti R."/>
            <person name="Tsui H.-C.T."/>
            <person name="Winkler M.E."/>
        </authorList>
    </citation>
    <scope>NUCLEOTIDE SEQUENCE</scope>
</reference>
<dbReference type="InterPro" id="IPR043131">
    <property type="entry name" value="BCAT-like_N"/>
</dbReference>
<comment type="cofactor">
    <cofactor evidence="1">
        <name>pyridoxal 5'-phosphate</name>
        <dbReference type="ChEBI" id="CHEBI:597326"/>
    </cofactor>
</comment>
<dbReference type="GO" id="GO:0009099">
    <property type="term" value="P:L-valine biosynthetic process"/>
    <property type="evidence" value="ECO:0007669"/>
    <property type="project" value="UniProtKB-UniPathway"/>
</dbReference>
<dbReference type="UniPathway" id="UPA00048">
    <property type="reaction ID" value="UER00073"/>
</dbReference>
<comment type="function">
    <text evidence="2">Acts on leucine, isoleucine and valine.</text>
</comment>
<keyword evidence="8" id="KW-0032">Aminotransferase</keyword>
<dbReference type="AlphaFoldDB" id="A0A381SJ44"/>
<evidence type="ECO:0000313" key="16">
    <source>
        <dbReference type="EMBL" id="SVA03454.1"/>
    </source>
</evidence>
<keyword evidence="12" id="KW-0100">Branched-chain amino acid biosynthesis</keyword>
<dbReference type="GO" id="GO:0009097">
    <property type="term" value="P:isoleucine biosynthetic process"/>
    <property type="evidence" value="ECO:0007669"/>
    <property type="project" value="UniProtKB-UniPathway"/>
</dbReference>
<keyword evidence="11" id="KW-0663">Pyridoxal phosphate</keyword>
<organism evidence="16">
    <name type="scientific">marine metagenome</name>
    <dbReference type="NCBI Taxonomy" id="408172"/>
    <lineage>
        <taxon>unclassified sequences</taxon>
        <taxon>metagenomes</taxon>
        <taxon>ecological metagenomes</taxon>
    </lineage>
</organism>
<dbReference type="PANTHER" id="PTHR42743">
    <property type="entry name" value="AMINO-ACID AMINOTRANSFERASE"/>
    <property type="match status" value="1"/>
</dbReference>
<evidence type="ECO:0000256" key="8">
    <source>
        <dbReference type="ARBA" id="ARBA00022576"/>
    </source>
</evidence>
<comment type="pathway">
    <text evidence="4">Amino-acid biosynthesis; L-valine biosynthesis; L-valine from pyruvate: step 4/4.</text>
</comment>
<dbReference type="InterPro" id="IPR001544">
    <property type="entry name" value="Aminotrans_IV"/>
</dbReference>
<dbReference type="InterPro" id="IPR050571">
    <property type="entry name" value="Class-IV_PLP-Dep_Aminotrnsfr"/>
</dbReference>
<comment type="similarity">
    <text evidence="6">Belongs to the class-IV pyridoxal-phosphate-dependent aminotransferase family.</text>
</comment>
<evidence type="ECO:0000256" key="10">
    <source>
        <dbReference type="ARBA" id="ARBA00022679"/>
    </source>
</evidence>
<keyword evidence="9" id="KW-0028">Amino-acid biosynthesis</keyword>
<gene>
    <name evidence="16" type="ORF">METZ01_LOCUS56308</name>
</gene>
<dbReference type="Gene3D" id="3.20.10.10">
    <property type="entry name" value="D-amino Acid Aminotransferase, subunit A, domain 2"/>
    <property type="match status" value="1"/>
</dbReference>
<dbReference type="PROSITE" id="PS00770">
    <property type="entry name" value="AA_TRANSFER_CLASS_4"/>
    <property type="match status" value="1"/>
</dbReference>
<evidence type="ECO:0000256" key="13">
    <source>
        <dbReference type="ARBA" id="ARBA00048212"/>
    </source>
</evidence>
<evidence type="ECO:0000256" key="1">
    <source>
        <dbReference type="ARBA" id="ARBA00001933"/>
    </source>
</evidence>
<dbReference type="PANTHER" id="PTHR42743:SF4">
    <property type="entry name" value="BRANCHED-CHAIN-AMINO-ACID AMINOTRANSFERASE-RELATED"/>
    <property type="match status" value="1"/>
</dbReference>
<dbReference type="FunFam" id="3.20.10.10:FF:000002">
    <property type="entry name" value="D-alanine aminotransferase"/>
    <property type="match status" value="1"/>
</dbReference>
<dbReference type="NCBIfam" id="TIGR01122">
    <property type="entry name" value="ilvE_I"/>
    <property type="match status" value="1"/>
</dbReference>
<dbReference type="UniPathway" id="UPA00047">
    <property type="reaction ID" value="UER00058"/>
</dbReference>
<dbReference type="InterPro" id="IPR043132">
    <property type="entry name" value="BCAT-like_C"/>
</dbReference>
<evidence type="ECO:0000256" key="15">
    <source>
        <dbReference type="ARBA" id="ARBA00049229"/>
    </source>
</evidence>
<dbReference type="Pfam" id="PF01063">
    <property type="entry name" value="Aminotran_4"/>
    <property type="match status" value="1"/>
</dbReference>
<dbReference type="InterPro" id="IPR033939">
    <property type="entry name" value="BCAT_family"/>
</dbReference>
<dbReference type="InterPro" id="IPR018300">
    <property type="entry name" value="Aminotrans_IV_CS"/>
</dbReference>
<dbReference type="GO" id="GO:0004084">
    <property type="term" value="F:branched-chain-amino-acid transaminase activity"/>
    <property type="evidence" value="ECO:0007669"/>
    <property type="project" value="UniProtKB-EC"/>
</dbReference>
<evidence type="ECO:0000256" key="12">
    <source>
        <dbReference type="ARBA" id="ARBA00023304"/>
    </source>
</evidence>
<evidence type="ECO:0000256" key="9">
    <source>
        <dbReference type="ARBA" id="ARBA00022605"/>
    </source>
</evidence>
<evidence type="ECO:0000256" key="4">
    <source>
        <dbReference type="ARBA" id="ARBA00004931"/>
    </source>
</evidence>
<name>A0A381SJ44_9ZZZZ</name>
<dbReference type="UniPathway" id="UPA00049">
    <property type="reaction ID" value="UER00062"/>
</dbReference>
<dbReference type="InterPro" id="IPR036038">
    <property type="entry name" value="Aminotransferase-like"/>
</dbReference>
<evidence type="ECO:0000256" key="7">
    <source>
        <dbReference type="ARBA" id="ARBA00013053"/>
    </source>
</evidence>
<evidence type="ECO:0000256" key="11">
    <source>
        <dbReference type="ARBA" id="ARBA00022898"/>
    </source>
</evidence>
<dbReference type="SUPFAM" id="SSF56752">
    <property type="entry name" value="D-aminoacid aminotransferase-like PLP-dependent enzymes"/>
    <property type="match status" value="1"/>
</dbReference>
<dbReference type="CDD" id="cd01557">
    <property type="entry name" value="BCAT_beta_family"/>
    <property type="match status" value="1"/>
</dbReference>
<dbReference type="Gene3D" id="3.30.470.10">
    <property type="match status" value="1"/>
</dbReference>
<evidence type="ECO:0000256" key="6">
    <source>
        <dbReference type="ARBA" id="ARBA00009320"/>
    </source>
</evidence>
<comment type="catalytic activity">
    <reaction evidence="14">
        <text>L-isoleucine + 2-oxoglutarate = (S)-3-methyl-2-oxopentanoate + L-glutamate</text>
        <dbReference type="Rhea" id="RHEA:24801"/>
        <dbReference type="ChEBI" id="CHEBI:16810"/>
        <dbReference type="ChEBI" id="CHEBI:29985"/>
        <dbReference type="ChEBI" id="CHEBI:35146"/>
        <dbReference type="ChEBI" id="CHEBI:58045"/>
        <dbReference type="EC" id="2.6.1.42"/>
    </reaction>
</comment>
<dbReference type="EMBL" id="UINC01003112">
    <property type="protein sequence ID" value="SVA03454.1"/>
    <property type="molecule type" value="Genomic_DNA"/>
</dbReference>
<comment type="pathway">
    <text evidence="3">Amino-acid biosynthesis; L-isoleucine biosynthesis; L-isoleucine from 2-oxobutanoate: step 4/4.</text>
</comment>
<dbReference type="InterPro" id="IPR005785">
    <property type="entry name" value="B_amino_transI"/>
</dbReference>